<dbReference type="PANTHER" id="PTHR33070">
    <property type="entry name" value="OS06G0725500 PROTEIN"/>
    <property type="match status" value="1"/>
</dbReference>
<sequence>MAKKAIQKAINNIKGLENKSYISSLECDNEIATFVSVLRESHPKPSSWTLVSKLMLHKRIASGEEEAVANEFSMTDAALESLMGCTKYDNMENVQSQLKNLEECIQDLEEGTHSLFRRMIKARVSLLNIFN</sequence>
<keyword evidence="2" id="KW-1185">Reference proteome</keyword>
<accession>B9SIC7</accession>
<dbReference type="InterPro" id="IPR004320">
    <property type="entry name" value="BPS1_pln"/>
</dbReference>
<gene>
    <name evidence="1" type="ORF">RCOM_0806950</name>
</gene>
<dbReference type="EMBL" id="EQ973971">
    <property type="protein sequence ID" value="EEF36645.1"/>
    <property type="molecule type" value="Genomic_DNA"/>
</dbReference>
<dbReference type="AlphaFoldDB" id="B9SIC7"/>
<dbReference type="Proteomes" id="UP000008311">
    <property type="component" value="Unassembled WGS sequence"/>
</dbReference>
<evidence type="ECO:0000313" key="2">
    <source>
        <dbReference type="Proteomes" id="UP000008311"/>
    </source>
</evidence>
<proteinExistence type="predicted"/>
<dbReference type="GO" id="GO:0048367">
    <property type="term" value="P:shoot system development"/>
    <property type="evidence" value="ECO:0007669"/>
    <property type="project" value="InterPro"/>
</dbReference>
<evidence type="ECO:0000313" key="1">
    <source>
        <dbReference type="EMBL" id="EEF36645.1"/>
    </source>
</evidence>
<name>B9SIC7_RICCO</name>
<dbReference type="PANTHER" id="PTHR33070:SF129">
    <property type="entry name" value="DUF241 DOMAIN PROTEIN"/>
    <property type="match status" value="1"/>
</dbReference>
<organism evidence="1 2">
    <name type="scientific">Ricinus communis</name>
    <name type="common">Castor bean</name>
    <dbReference type="NCBI Taxonomy" id="3988"/>
    <lineage>
        <taxon>Eukaryota</taxon>
        <taxon>Viridiplantae</taxon>
        <taxon>Streptophyta</taxon>
        <taxon>Embryophyta</taxon>
        <taxon>Tracheophyta</taxon>
        <taxon>Spermatophyta</taxon>
        <taxon>Magnoliopsida</taxon>
        <taxon>eudicotyledons</taxon>
        <taxon>Gunneridae</taxon>
        <taxon>Pentapetalae</taxon>
        <taxon>rosids</taxon>
        <taxon>fabids</taxon>
        <taxon>Malpighiales</taxon>
        <taxon>Euphorbiaceae</taxon>
        <taxon>Acalyphoideae</taxon>
        <taxon>Acalypheae</taxon>
        <taxon>Ricinus</taxon>
    </lineage>
</organism>
<dbReference type="InParanoid" id="B9SIC7"/>
<protein>
    <submittedName>
        <fullName evidence="1">Uncharacterized protein</fullName>
    </submittedName>
</protein>
<dbReference type="GO" id="GO:0048364">
    <property type="term" value="P:root development"/>
    <property type="evidence" value="ECO:0007669"/>
    <property type="project" value="InterPro"/>
</dbReference>
<dbReference type="Pfam" id="PF03087">
    <property type="entry name" value="BPS1"/>
    <property type="match status" value="1"/>
</dbReference>
<reference evidence="2" key="1">
    <citation type="journal article" date="2010" name="Nat. Biotechnol.">
        <title>Draft genome sequence of the oilseed species Ricinus communis.</title>
        <authorList>
            <person name="Chan A.P."/>
            <person name="Crabtree J."/>
            <person name="Zhao Q."/>
            <person name="Lorenzi H."/>
            <person name="Orvis J."/>
            <person name="Puiu D."/>
            <person name="Melake-Berhan A."/>
            <person name="Jones K.M."/>
            <person name="Redman J."/>
            <person name="Chen G."/>
            <person name="Cahoon E.B."/>
            <person name="Gedil M."/>
            <person name="Stanke M."/>
            <person name="Haas B.J."/>
            <person name="Wortman J.R."/>
            <person name="Fraser-Liggett C.M."/>
            <person name="Ravel J."/>
            <person name="Rabinowicz P.D."/>
        </authorList>
    </citation>
    <scope>NUCLEOTIDE SEQUENCE [LARGE SCALE GENOMIC DNA]</scope>
    <source>
        <strain evidence="2">cv. Hale</strain>
    </source>
</reference>